<dbReference type="CDD" id="cd04301">
    <property type="entry name" value="NAT_SF"/>
    <property type="match status" value="1"/>
</dbReference>
<sequence length="144" mass="16628">MEIKLLKPKELTSETQDQLMGLLDQISPGKIPLMTMKLFDQQNPLTLVYCLLEGQVVGMASMCTYKVHSGYKGWIEDVVVDHRARGRGIGRKLMEKLIEVSREKGLSRLLLFTEDHRKAAVHLYKDLGFQFKDSQIYQIRMDQQ</sequence>
<dbReference type="InterPro" id="IPR000182">
    <property type="entry name" value="GNAT_dom"/>
</dbReference>
<dbReference type="GO" id="GO:0005737">
    <property type="term" value="C:cytoplasm"/>
    <property type="evidence" value="ECO:0007669"/>
    <property type="project" value="TreeGrafter"/>
</dbReference>
<protein>
    <submittedName>
        <fullName evidence="2">GNAT family N-acetyltransferase</fullName>
    </submittedName>
</protein>
<accession>A0A6L9E8C2</accession>
<dbReference type="InterPro" id="IPR039840">
    <property type="entry name" value="NAA80"/>
</dbReference>
<dbReference type="Proteomes" id="UP000475249">
    <property type="component" value="Unassembled WGS sequence"/>
</dbReference>
<dbReference type="EMBL" id="WXYO01000001">
    <property type="protein sequence ID" value="NAS10709.1"/>
    <property type="molecule type" value="Genomic_DNA"/>
</dbReference>
<dbReference type="PROSITE" id="PS51186">
    <property type="entry name" value="GNAT"/>
    <property type="match status" value="1"/>
</dbReference>
<dbReference type="Pfam" id="PF00583">
    <property type="entry name" value="Acetyltransf_1"/>
    <property type="match status" value="1"/>
</dbReference>
<comment type="caution">
    <text evidence="2">The sequence shown here is derived from an EMBL/GenBank/DDBJ whole genome shotgun (WGS) entry which is preliminary data.</text>
</comment>
<organism evidence="2 3">
    <name type="scientific">Poritiphilus flavus</name>
    <dbReference type="NCBI Taxonomy" id="2697053"/>
    <lineage>
        <taxon>Bacteria</taxon>
        <taxon>Pseudomonadati</taxon>
        <taxon>Bacteroidota</taxon>
        <taxon>Flavobacteriia</taxon>
        <taxon>Flavobacteriales</taxon>
        <taxon>Flavobacteriaceae</taxon>
        <taxon>Poritiphilus</taxon>
    </lineage>
</organism>
<evidence type="ECO:0000313" key="3">
    <source>
        <dbReference type="Proteomes" id="UP000475249"/>
    </source>
</evidence>
<evidence type="ECO:0000313" key="2">
    <source>
        <dbReference type="EMBL" id="NAS10709.1"/>
    </source>
</evidence>
<dbReference type="Gene3D" id="3.40.630.30">
    <property type="match status" value="1"/>
</dbReference>
<dbReference type="InterPro" id="IPR016181">
    <property type="entry name" value="Acyl_CoA_acyltransferase"/>
</dbReference>
<dbReference type="AlphaFoldDB" id="A0A6L9E8C2"/>
<evidence type="ECO:0000259" key="1">
    <source>
        <dbReference type="PROSITE" id="PS51186"/>
    </source>
</evidence>
<proteinExistence type="predicted"/>
<name>A0A6L9E8C2_9FLAO</name>
<feature type="domain" description="N-acetyltransferase" evidence="1">
    <location>
        <begin position="1"/>
        <end position="144"/>
    </location>
</feature>
<dbReference type="SUPFAM" id="SSF55729">
    <property type="entry name" value="Acyl-CoA N-acyltransferases (Nat)"/>
    <property type="match status" value="1"/>
</dbReference>
<dbReference type="RefSeq" id="WP_161433504.1">
    <property type="nucleotide sequence ID" value="NZ_WXYO01000001.1"/>
</dbReference>
<dbReference type="PANTHER" id="PTHR13538">
    <property type="entry name" value="N-ACETYLTRANSFERASE 6"/>
    <property type="match status" value="1"/>
</dbReference>
<dbReference type="PANTHER" id="PTHR13538:SF4">
    <property type="entry name" value="N-ALPHA-ACETYLTRANSFERASE 80"/>
    <property type="match status" value="1"/>
</dbReference>
<gene>
    <name evidence="2" type="ORF">GTQ38_01765</name>
</gene>
<keyword evidence="2" id="KW-0808">Transferase</keyword>
<reference evidence="2 3" key="1">
    <citation type="submission" date="2020-01" db="EMBL/GenBank/DDBJ databases">
        <title>Bacteria diversity of Porities sp.</title>
        <authorList>
            <person name="Wang G."/>
        </authorList>
    </citation>
    <scope>NUCLEOTIDE SEQUENCE [LARGE SCALE GENOMIC DNA]</scope>
    <source>
        <strain evidence="2 3">R33</strain>
    </source>
</reference>
<dbReference type="GO" id="GO:1905502">
    <property type="term" value="F:acetyl-CoA binding"/>
    <property type="evidence" value="ECO:0007669"/>
    <property type="project" value="TreeGrafter"/>
</dbReference>
<keyword evidence="3" id="KW-1185">Reference proteome</keyword>
<dbReference type="GO" id="GO:0008080">
    <property type="term" value="F:N-acetyltransferase activity"/>
    <property type="evidence" value="ECO:0007669"/>
    <property type="project" value="InterPro"/>
</dbReference>